<dbReference type="CDD" id="cd00024">
    <property type="entry name" value="CD_CSD"/>
    <property type="match status" value="1"/>
</dbReference>
<evidence type="ECO:0000256" key="1">
    <source>
        <dbReference type="ARBA" id="ARBA00004123"/>
    </source>
</evidence>
<dbReference type="GO" id="GO:0000792">
    <property type="term" value="C:heterochromatin"/>
    <property type="evidence" value="ECO:0007669"/>
    <property type="project" value="UniProtKB-ARBA"/>
</dbReference>
<dbReference type="GO" id="GO:0003682">
    <property type="term" value="F:chromatin binding"/>
    <property type="evidence" value="ECO:0000318"/>
    <property type="project" value="GO_Central"/>
</dbReference>
<dbReference type="InterPro" id="IPR008251">
    <property type="entry name" value="Chromo_shadow_dom"/>
</dbReference>
<evidence type="ECO:0000256" key="3">
    <source>
        <dbReference type="SAM" id="MobiDB-lite"/>
    </source>
</evidence>
<dbReference type="GeneID" id="110790102"/>
<dbReference type="SMART" id="SM00298">
    <property type="entry name" value="CHROMO"/>
    <property type="match status" value="1"/>
</dbReference>
<dbReference type="Pfam" id="PF00385">
    <property type="entry name" value="Chromo"/>
    <property type="match status" value="1"/>
</dbReference>
<evidence type="ECO:0000259" key="4">
    <source>
        <dbReference type="PROSITE" id="PS50013"/>
    </source>
</evidence>
<dbReference type="PROSITE" id="PS00598">
    <property type="entry name" value="CHROMO_1"/>
    <property type="match status" value="1"/>
</dbReference>
<reference evidence="6" key="2">
    <citation type="submission" date="2025-08" db="UniProtKB">
        <authorList>
            <consortium name="RefSeq"/>
        </authorList>
    </citation>
    <scope>IDENTIFICATION</scope>
    <source>
        <tissue evidence="6">Leaf</tissue>
    </source>
</reference>
<dbReference type="GO" id="GO:0043565">
    <property type="term" value="F:sequence-specific DNA binding"/>
    <property type="evidence" value="ECO:0000318"/>
    <property type="project" value="GO_Central"/>
</dbReference>
<feature type="region of interest" description="Disordered" evidence="3">
    <location>
        <begin position="1"/>
        <end position="115"/>
    </location>
</feature>
<dbReference type="InterPro" id="IPR000953">
    <property type="entry name" value="Chromo/chromo_shadow_dom"/>
</dbReference>
<dbReference type="AlphaFoldDB" id="A0A9R0ILY2"/>
<dbReference type="RefSeq" id="XP_021850549.1">
    <property type="nucleotide sequence ID" value="XM_021994857.2"/>
</dbReference>
<feature type="domain" description="Chromo" evidence="4">
    <location>
        <begin position="132"/>
        <end position="191"/>
    </location>
</feature>
<dbReference type="GO" id="GO:0005634">
    <property type="term" value="C:nucleus"/>
    <property type="evidence" value="ECO:0000318"/>
    <property type="project" value="GO_Central"/>
</dbReference>
<evidence type="ECO:0000313" key="5">
    <source>
        <dbReference type="Proteomes" id="UP000813463"/>
    </source>
</evidence>
<protein>
    <submittedName>
        <fullName evidence="6">Chromo domain-containing protein LHP1 isoform X1</fullName>
    </submittedName>
</protein>
<dbReference type="InterPro" id="IPR016197">
    <property type="entry name" value="Chromo-like_dom_sf"/>
</dbReference>
<name>A0A9R0ILY2_SPIOL</name>
<feature type="compositionally biased region" description="Basic residues" evidence="3">
    <location>
        <begin position="185"/>
        <end position="205"/>
    </location>
</feature>
<sequence length="458" mass="51107">MKKTKNSGGSGTTQSESNSLTHSHSLSESHPSLNDGFKELIPSPALDTQRVKSEEEEGEGEREIGYDDEEKEEDGDDDDDDDGEEDDEDDDDEDDEEAEAGEEAEERDGNGADVLIEGKTSAERKKLAEGFYEVESIRRKRICKGEPQYFIKWRGWPESANTWEPVDHLQTCPDVVEAYEERLRSGHKKNSRKRKRKFTQPKKKMQYSYGASKSKLTPVKISLSNEHQNPAALDNSGQAHSQPGMVDVVVEHCEEIKRPRVAKSVGYKGTETVSPHVASNGKENSTQLFGQNSSGKNMDEHFLQSMAVEGDGLEHHQSNVNSVEIGQGNQRRGAKRRKSGSVRRFTQDMTSLNFDYLANTAPGNISSCDRVGEPTLGNSDAYRKKTFESSRNSAVITRLVKPISYSASVTNNVQDVLVTFAAMGSDGKELTVDNKFLKANYPHLLINFYEQHLRYSPS</sequence>
<feature type="compositionally biased region" description="Low complexity" evidence="3">
    <location>
        <begin position="15"/>
        <end position="34"/>
    </location>
</feature>
<dbReference type="PROSITE" id="PS50013">
    <property type="entry name" value="CHROMO_2"/>
    <property type="match status" value="1"/>
</dbReference>
<keyword evidence="5" id="KW-1185">Reference proteome</keyword>
<dbReference type="GO" id="GO:0045892">
    <property type="term" value="P:negative regulation of DNA-templated transcription"/>
    <property type="evidence" value="ECO:0000318"/>
    <property type="project" value="GO_Central"/>
</dbReference>
<proteinExistence type="predicted"/>
<dbReference type="SMART" id="SM00300">
    <property type="entry name" value="ChSh"/>
    <property type="match status" value="1"/>
</dbReference>
<organism evidence="5 6">
    <name type="scientific">Spinacia oleracea</name>
    <name type="common">Spinach</name>
    <dbReference type="NCBI Taxonomy" id="3562"/>
    <lineage>
        <taxon>Eukaryota</taxon>
        <taxon>Viridiplantae</taxon>
        <taxon>Streptophyta</taxon>
        <taxon>Embryophyta</taxon>
        <taxon>Tracheophyta</taxon>
        <taxon>Spermatophyta</taxon>
        <taxon>Magnoliopsida</taxon>
        <taxon>eudicotyledons</taxon>
        <taxon>Gunneridae</taxon>
        <taxon>Pentapetalae</taxon>
        <taxon>Caryophyllales</taxon>
        <taxon>Chenopodiaceae</taxon>
        <taxon>Chenopodioideae</taxon>
        <taxon>Anserineae</taxon>
        <taxon>Spinacia</taxon>
    </lineage>
</organism>
<dbReference type="Gene3D" id="2.40.50.40">
    <property type="match status" value="1"/>
</dbReference>
<keyword evidence="2" id="KW-0539">Nucleus</keyword>
<comment type="subcellular location">
    <subcellularLocation>
        <location evidence="1">Nucleus</location>
    </subcellularLocation>
</comment>
<dbReference type="Proteomes" id="UP000813463">
    <property type="component" value="Chromosome 2"/>
</dbReference>
<reference evidence="5" key="1">
    <citation type="journal article" date="2021" name="Nat. Commun.">
        <title>Genomic analyses provide insights into spinach domestication and the genetic basis of agronomic traits.</title>
        <authorList>
            <person name="Cai X."/>
            <person name="Sun X."/>
            <person name="Xu C."/>
            <person name="Sun H."/>
            <person name="Wang X."/>
            <person name="Ge C."/>
            <person name="Zhang Z."/>
            <person name="Wang Q."/>
            <person name="Fei Z."/>
            <person name="Jiao C."/>
            <person name="Wang Q."/>
        </authorList>
    </citation>
    <scope>NUCLEOTIDE SEQUENCE [LARGE SCALE GENOMIC DNA]</scope>
    <source>
        <strain evidence="5">cv. Varoflay</strain>
    </source>
</reference>
<evidence type="ECO:0000313" key="6">
    <source>
        <dbReference type="RefSeq" id="XP_021850549.1"/>
    </source>
</evidence>
<dbReference type="PANTHER" id="PTHR47240:SF2">
    <property type="entry name" value="CHROMO DOMAIN-CONTAINING PROTEIN LHP1"/>
    <property type="match status" value="1"/>
</dbReference>
<dbReference type="GO" id="GO:0031507">
    <property type="term" value="P:heterochromatin formation"/>
    <property type="evidence" value="ECO:0007669"/>
    <property type="project" value="InterPro"/>
</dbReference>
<gene>
    <name evidence="6" type="primary">LOC110790102</name>
</gene>
<dbReference type="OrthoDB" id="1918685at2759"/>
<dbReference type="InterPro" id="IPR023779">
    <property type="entry name" value="Chromodomain_CS"/>
</dbReference>
<dbReference type="KEGG" id="soe:110790102"/>
<accession>A0A9R0ILY2</accession>
<dbReference type="SUPFAM" id="SSF54160">
    <property type="entry name" value="Chromo domain-like"/>
    <property type="match status" value="1"/>
</dbReference>
<dbReference type="InterPro" id="IPR044251">
    <property type="entry name" value="LHP1-like"/>
</dbReference>
<feature type="region of interest" description="Disordered" evidence="3">
    <location>
        <begin position="184"/>
        <end position="210"/>
    </location>
</feature>
<dbReference type="PANTHER" id="PTHR47240">
    <property type="entry name" value="CHROMO DOMAIN-CONTAINING PROTEIN LHP1"/>
    <property type="match status" value="1"/>
</dbReference>
<feature type="compositionally biased region" description="Acidic residues" evidence="3">
    <location>
        <begin position="54"/>
        <end position="106"/>
    </location>
</feature>
<evidence type="ECO:0000256" key="2">
    <source>
        <dbReference type="ARBA" id="ARBA00023242"/>
    </source>
</evidence>
<dbReference type="GO" id="GO:0045814">
    <property type="term" value="P:negative regulation of gene expression, epigenetic"/>
    <property type="evidence" value="ECO:0000318"/>
    <property type="project" value="GO_Central"/>
</dbReference>
<dbReference type="InterPro" id="IPR023780">
    <property type="entry name" value="Chromo_domain"/>
</dbReference>